<protein>
    <recommendedName>
        <fullName evidence="3 6">Glutaminase</fullName>
        <ecNumber evidence="3 6">3.5.1.2</ecNumber>
    </recommendedName>
</protein>
<feature type="binding site" evidence="6">
    <location>
        <position position="80"/>
    </location>
    <ligand>
        <name>substrate</name>
    </ligand>
</feature>
<comment type="catalytic activity">
    <reaction evidence="5 6">
        <text>L-glutamine + H2O = L-glutamate + NH4(+)</text>
        <dbReference type="Rhea" id="RHEA:15889"/>
        <dbReference type="ChEBI" id="CHEBI:15377"/>
        <dbReference type="ChEBI" id="CHEBI:28938"/>
        <dbReference type="ChEBI" id="CHEBI:29985"/>
        <dbReference type="ChEBI" id="CHEBI:58359"/>
        <dbReference type="EC" id="3.5.1.2"/>
    </reaction>
</comment>
<evidence type="ECO:0000256" key="3">
    <source>
        <dbReference type="ARBA" id="ARBA00012918"/>
    </source>
</evidence>
<dbReference type="GO" id="GO:0006537">
    <property type="term" value="P:glutamate biosynthetic process"/>
    <property type="evidence" value="ECO:0007669"/>
    <property type="project" value="TreeGrafter"/>
</dbReference>
<gene>
    <name evidence="6" type="primary">glsA</name>
    <name evidence="10" type="ORF">AUC70_09395</name>
</gene>
<dbReference type="PROSITE" id="PS50042">
    <property type="entry name" value="CNMP_BINDING_3"/>
    <property type="match status" value="1"/>
</dbReference>
<evidence type="ECO:0000256" key="7">
    <source>
        <dbReference type="SAM" id="MobiDB-lite"/>
    </source>
</evidence>
<dbReference type="NCBIfam" id="TIGR03814">
    <property type="entry name" value="Gln_ase"/>
    <property type="match status" value="1"/>
</dbReference>
<dbReference type="InterPro" id="IPR000595">
    <property type="entry name" value="cNMP-bd_dom"/>
</dbReference>
<evidence type="ECO:0000256" key="2">
    <source>
        <dbReference type="ARBA" id="ARBA00011881"/>
    </source>
</evidence>
<evidence type="ECO:0000313" key="10">
    <source>
        <dbReference type="EMBL" id="ODR93840.1"/>
    </source>
</evidence>
<feature type="compositionally biased region" description="Basic and acidic residues" evidence="7">
    <location>
        <begin position="632"/>
        <end position="647"/>
    </location>
</feature>
<keyword evidence="11" id="KW-1185">Reference proteome</keyword>
<name>A0A1E3VJW8_9HYPH</name>
<dbReference type="InterPro" id="IPR015868">
    <property type="entry name" value="Glutaminase"/>
</dbReference>
<dbReference type="PANTHER" id="PTHR12544:SF29">
    <property type="entry name" value="GLUTAMINASE"/>
    <property type="match status" value="1"/>
</dbReference>
<dbReference type="Gene3D" id="3.40.710.10">
    <property type="entry name" value="DD-peptidase/beta-lactamase superfamily"/>
    <property type="match status" value="1"/>
</dbReference>
<keyword evidence="6" id="KW-0007">Acetylation</keyword>
<dbReference type="Proteomes" id="UP000094172">
    <property type="component" value="Unassembled WGS sequence"/>
</dbReference>
<dbReference type="AlphaFoldDB" id="A0A1E3VJW8"/>
<feature type="binding site" evidence="6">
    <location>
        <position position="130"/>
    </location>
    <ligand>
        <name>substrate</name>
    </ligand>
</feature>
<evidence type="ECO:0000259" key="9">
    <source>
        <dbReference type="PROSITE" id="PS50801"/>
    </source>
</evidence>
<comment type="caution">
    <text evidence="10">The sequence shown here is derived from an EMBL/GenBank/DDBJ whole genome shotgun (WGS) entry which is preliminary data.</text>
</comment>
<feature type="binding site" evidence="6">
    <location>
        <position position="257"/>
    </location>
    <ligand>
        <name>substrate</name>
    </ligand>
</feature>
<feature type="domain" description="Cyclic nucleotide-binding" evidence="8">
    <location>
        <begin position="487"/>
        <end position="534"/>
    </location>
</feature>
<comment type="similarity">
    <text evidence="1 6">Belongs to the glutaminase family.</text>
</comment>
<dbReference type="InterPro" id="IPR036513">
    <property type="entry name" value="STAS_dom_sf"/>
</dbReference>
<dbReference type="Pfam" id="PF04960">
    <property type="entry name" value="Glutaminase"/>
    <property type="match status" value="1"/>
</dbReference>
<feature type="compositionally biased region" description="Basic and acidic residues" evidence="7">
    <location>
        <begin position="595"/>
        <end position="609"/>
    </location>
</feature>
<accession>A0A1E3VJW8</accession>
<evidence type="ECO:0000313" key="11">
    <source>
        <dbReference type="Proteomes" id="UP000094172"/>
    </source>
</evidence>
<feature type="compositionally biased region" description="Polar residues" evidence="7">
    <location>
        <begin position="614"/>
        <end position="623"/>
    </location>
</feature>
<evidence type="ECO:0000256" key="4">
    <source>
        <dbReference type="ARBA" id="ARBA00022801"/>
    </source>
</evidence>
<evidence type="ECO:0000256" key="1">
    <source>
        <dbReference type="ARBA" id="ARBA00011076"/>
    </source>
</evidence>
<feature type="binding site" evidence="6">
    <location>
        <position position="205"/>
    </location>
    <ligand>
        <name>substrate</name>
    </ligand>
</feature>
<feature type="binding site" evidence="6">
    <location>
        <position position="275"/>
    </location>
    <ligand>
        <name>substrate</name>
    </ligand>
</feature>
<comment type="subunit">
    <text evidence="2 6">Homotetramer.</text>
</comment>
<dbReference type="InterPro" id="IPR012338">
    <property type="entry name" value="Beta-lactam/transpept-like"/>
</dbReference>
<dbReference type="InterPro" id="IPR018490">
    <property type="entry name" value="cNMP-bd_dom_sf"/>
</dbReference>
<dbReference type="PANTHER" id="PTHR12544">
    <property type="entry name" value="GLUTAMINASE"/>
    <property type="match status" value="1"/>
</dbReference>
<dbReference type="CDD" id="cd07042">
    <property type="entry name" value="STAS_SulP_like_sulfate_transporter"/>
    <property type="match status" value="1"/>
</dbReference>
<keyword evidence="4 6" id="KW-0378">Hydrolase</keyword>
<evidence type="ECO:0000256" key="6">
    <source>
        <dbReference type="HAMAP-Rule" id="MF_00313"/>
    </source>
</evidence>
<dbReference type="InterPro" id="IPR014710">
    <property type="entry name" value="RmlC-like_jellyroll"/>
</dbReference>
<dbReference type="FunFam" id="3.40.710.10:FF:000005">
    <property type="entry name" value="Glutaminase"/>
    <property type="match status" value="1"/>
</dbReference>
<sequence>MNKLDLIRGAPNADGGALAPIQDYLNEIHARISKIEGGAPAAYIPELGKVDPKLFGIAIATVDGQLYTVGDARVPFTIQSVSKPFMYGYALQHHGRSRVLEKVGVEPTGEAFNSILLDEAANRPFNPMVNAGAIAVAEMMQGDTLQQRTNNMLELFSSLAARKIEIDEAVYKSELATGHRNRAIAYMMLNTAMIEHDPEEVLELYFRQCALSVTACDLAVMAATLANDGTNPVTDHKIFDTQYVRDVLTVMNSCGMYDYAGEWAYEVGMPAKSGVSGCIIAAIPGQIGICVYAPPIDTQGNSVRGIAVCQDMSREFQLHSFYNHTNVRSVLRRDYRADMVRSNRLRTLEERTLLAEEGHKIAVLEAQGALFFGSTEQLLRKLTELAKDSKYIVVDFKRVHHADNAACKLIGRAVRAMAKSDTELVFASIDNEGSLDRLTRVLAETAEGHALRQFRDADAALEWCEDQLLAGKGSSTGTKFSLNQINLFDGLTPEECRLVEGIVRPLVFDKGDVIMREGDPAKLFFVLARGTVSVEIKLHDKPGRHKRVLDRARPDLRRDGAARRRYTLRRRDREREGDLLRARRRRVARVGRRASQRDDHYSRQSDARILRASPSRQRGNQRSGIGLQAGDRAPRQPAREPCRERRAARWMASGVR</sequence>
<dbReference type="STRING" id="1774970.AUC70_09395"/>
<dbReference type="EMBL" id="LPWE01000013">
    <property type="protein sequence ID" value="ODR93840.1"/>
    <property type="molecule type" value="Genomic_DNA"/>
</dbReference>
<feature type="domain" description="STAS" evidence="9">
    <location>
        <begin position="351"/>
        <end position="442"/>
    </location>
</feature>
<proteinExistence type="inferred from homology"/>
<feature type="region of interest" description="Disordered" evidence="7">
    <location>
        <begin position="585"/>
        <end position="656"/>
    </location>
</feature>
<dbReference type="Gene3D" id="2.60.120.10">
    <property type="entry name" value="Jelly Rolls"/>
    <property type="match status" value="1"/>
</dbReference>
<organism evidence="10 11">
    <name type="scientific">Methyloceanibacter stevinii</name>
    <dbReference type="NCBI Taxonomy" id="1774970"/>
    <lineage>
        <taxon>Bacteria</taxon>
        <taxon>Pseudomonadati</taxon>
        <taxon>Pseudomonadota</taxon>
        <taxon>Alphaproteobacteria</taxon>
        <taxon>Hyphomicrobiales</taxon>
        <taxon>Hyphomicrobiaceae</taxon>
        <taxon>Methyloceanibacter</taxon>
    </lineage>
</organism>
<dbReference type="Pfam" id="PF01740">
    <property type="entry name" value="STAS"/>
    <property type="match status" value="1"/>
</dbReference>
<dbReference type="InterPro" id="IPR002645">
    <property type="entry name" value="STAS_dom"/>
</dbReference>
<dbReference type="SUPFAM" id="SSF56601">
    <property type="entry name" value="beta-lactamase/transpeptidase-like"/>
    <property type="match status" value="1"/>
</dbReference>
<feature type="binding site" evidence="6">
    <location>
        <position position="181"/>
    </location>
    <ligand>
        <name>substrate</name>
    </ligand>
</feature>
<dbReference type="EC" id="3.5.1.2" evidence="3 6"/>
<dbReference type="GO" id="GO:0004359">
    <property type="term" value="F:glutaminase activity"/>
    <property type="evidence" value="ECO:0007669"/>
    <property type="project" value="UniProtKB-UniRule"/>
</dbReference>
<dbReference type="Gene3D" id="3.30.750.24">
    <property type="entry name" value="STAS domain"/>
    <property type="match status" value="1"/>
</dbReference>
<dbReference type="PROSITE" id="PS50801">
    <property type="entry name" value="STAS"/>
    <property type="match status" value="1"/>
</dbReference>
<dbReference type="SUPFAM" id="SSF52091">
    <property type="entry name" value="SpoIIaa-like"/>
    <property type="match status" value="1"/>
</dbReference>
<feature type="compositionally biased region" description="Basic residues" evidence="7">
    <location>
        <begin position="585"/>
        <end position="594"/>
    </location>
</feature>
<dbReference type="SUPFAM" id="SSF51206">
    <property type="entry name" value="cAMP-binding domain-like"/>
    <property type="match status" value="1"/>
</dbReference>
<dbReference type="CDD" id="cd00038">
    <property type="entry name" value="CAP_ED"/>
    <property type="match status" value="1"/>
</dbReference>
<evidence type="ECO:0000256" key="5">
    <source>
        <dbReference type="ARBA" id="ARBA00049534"/>
    </source>
</evidence>
<dbReference type="HAMAP" id="MF_00313">
    <property type="entry name" value="Glutaminase"/>
    <property type="match status" value="1"/>
</dbReference>
<dbReference type="GO" id="GO:0006543">
    <property type="term" value="P:L-glutamine catabolic process"/>
    <property type="evidence" value="ECO:0007669"/>
    <property type="project" value="TreeGrafter"/>
</dbReference>
<reference evidence="10 11" key="1">
    <citation type="journal article" date="2016" name="Environ. Microbiol.">
        <title>New Methyloceanibacter diversity from North Sea sediments includes methanotroph containing solely the soluble methane monooxygenase.</title>
        <authorList>
            <person name="Vekeman B."/>
            <person name="Kerckhof F.M."/>
            <person name="Cremers G."/>
            <person name="de Vos P."/>
            <person name="Vandamme P."/>
            <person name="Boon N."/>
            <person name="Op den Camp H.J."/>
            <person name="Heylen K."/>
        </authorList>
    </citation>
    <scope>NUCLEOTIDE SEQUENCE [LARGE SCALE GENOMIC DNA]</scope>
    <source>
        <strain evidence="10 11">R-67176</strain>
    </source>
</reference>
<evidence type="ECO:0000259" key="8">
    <source>
        <dbReference type="PROSITE" id="PS50042"/>
    </source>
</evidence>
<feature type="binding site" evidence="6">
    <location>
        <position position="174"/>
    </location>
    <ligand>
        <name>substrate</name>
    </ligand>
</feature>